<keyword evidence="3" id="KW-1185">Reference proteome</keyword>
<accession>A0ABT2VLR5</accession>
<dbReference type="PANTHER" id="PTHR30383:SF5">
    <property type="entry name" value="SGNH HYDROLASE-TYPE ESTERASE DOMAIN-CONTAINING PROTEIN"/>
    <property type="match status" value="1"/>
</dbReference>
<dbReference type="EMBL" id="JAOTJC010000006">
    <property type="protein sequence ID" value="MCU7554253.1"/>
    <property type="molecule type" value="Genomic_DNA"/>
</dbReference>
<proteinExistence type="predicted"/>
<protein>
    <submittedName>
        <fullName evidence="2">SGNH/GDSL hydrolase family protein</fullName>
    </submittedName>
</protein>
<keyword evidence="1" id="KW-1133">Transmembrane helix</keyword>
<gene>
    <name evidence="2" type="ORF">OCL06_06555</name>
</gene>
<evidence type="ECO:0000313" key="3">
    <source>
        <dbReference type="Proteomes" id="UP001209257"/>
    </source>
</evidence>
<keyword evidence="2" id="KW-0378">Hydrolase</keyword>
<dbReference type="RefSeq" id="WP_262992932.1">
    <property type="nucleotide sequence ID" value="NZ_JAOTJC010000006.1"/>
</dbReference>
<name>A0ABT2VLR5_9ALTE</name>
<dbReference type="GO" id="GO:0016787">
    <property type="term" value="F:hydrolase activity"/>
    <property type="evidence" value="ECO:0007669"/>
    <property type="project" value="UniProtKB-KW"/>
</dbReference>
<keyword evidence="1" id="KW-0812">Transmembrane</keyword>
<dbReference type="InterPro" id="IPR036514">
    <property type="entry name" value="SGNH_hydro_sf"/>
</dbReference>
<evidence type="ECO:0000256" key="1">
    <source>
        <dbReference type="SAM" id="Phobius"/>
    </source>
</evidence>
<keyword evidence="1" id="KW-0472">Membrane</keyword>
<dbReference type="Proteomes" id="UP001209257">
    <property type="component" value="Unassembled WGS sequence"/>
</dbReference>
<dbReference type="SUPFAM" id="SSF52266">
    <property type="entry name" value="SGNH hydrolase"/>
    <property type="match status" value="1"/>
</dbReference>
<dbReference type="Gene3D" id="3.40.50.1110">
    <property type="entry name" value="SGNH hydrolase"/>
    <property type="match status" value="1"/>
</dbReference>
<dbReference type="InterPro" id="IPR051532">
    <property type="entry name" value="Ester_Hydrolysis_Enzymes"/>
</dbReference>
<comment type="caution">
    <text evidence="2">The sequence shown here is derived from an EMBL/GenBank/DDBJ whole genome shotgun (WGS) entry which is preliminary data.</text>
</comment>
<feature type="transmembrane region" description="Helical" evidence="1">
    <location>
        <begin position="7"/>
        <end position="24"/>
    </location>
</feature>
<reference evidence="3" key="1">
    <citation type="submission" date="2023-07" db="EMBL/GenBank/DDBJ databases">
        <title>Study on multiphase classification of strain Alteromonas salexigens isolated from the Yellow Sea.</title>
        <authorList>
            <person name="Sun L."/>
        </authorList>
    </citation>
    <scope>NUCLEOTIDE SEQUENCE [LARGE SCALE GENOMIC DNA]</scope>
    <source>
        <strain evidence="3">ASW11-19</strain>
    </source>
</reference>
<sequence>MTVGRQWLFRIIALLIPVIALLLLEGGLRLAGFGGKLALFIDNPAHDDYLLPRPDILNRYFPEEVVPRVTMEANFFLRDKPDNGLRIFVQGGSTAAGFPYGLGASLAGMLEGRLRQSYPQRQVEVVNTAMSAVNSYLLADLADEIVSQQPDAVLIYAGHNEYLGIFGVGSHFQFGGPWITRAYLNLYQIAIVDALQSLYYTLLPITQTNESGRTFMAQVASDTVIPFRSPRYQQGLQQFETNMRKTLSVYQEAGVPVFISTIASNVRDQPPLGSTDTSDYRADVAFKKGQEALRRGNLTMASQHLRRARDYDTLRFRAPSDINTIIRKLAQLPGVTLVDAEARLRQRSEDGIIGNTLMLEHLHPNVPGYFLLADTFYQALHSSRLATGTYISTAEAWRHRPLLAAEEYAGYAQIQALKADFPFSATPVPIKLAPPEDQEQQLGKQYFEQAISWRKMVASLRELYLQQGNTPLAIKATMLLADALPHDPLTNEQAADMLFKHQRHAEALHYYRRAERAGSITSHLTSRMGLLEKRLR</sequence>
<organism evidence="2 3">
    <name type="scientific">Alteromonas salexigens</name>
    <dbReference type="NCBI Taxonomy" id="2982530"/>
    <lineage>
        <taxon>Bacteria</taxon>
        <taxon>Pseudomonadati</taxon>
        <taxon>Pseudomonadota</taxon>
        <taxon>Gammaproteobacteria</taxon>
        <taxon>Alteromonadales</taxon>
        <taxon>Alteromonadaceae</taxon>
        <taxon>Alteromonas/Salinimonas group</taxon>
        <taxon>Alteromonas</taxon>
    </lineage>
</organism>
<evidence type="ECO:0000313" key="2">
    <source>
        <dbReference type="EMBL" id="MCU7554253.1"/>
    </source>
</evidence>
<dbReference type="PANTHER" id="PTHR30383">
    <property type="entry name" value="THIOESTERASE 1/PROTEASE 1/LYSOPHOSPHOLIPASE L1"/>
    <property type="match status" value="1"/>
</dbReference>